<dbReference type="InterPro" id="IPR042099">
    <property type="entry name" value="ANL_N_sf"/>
</dbReference>
<reference evidence="5" key="1">
    <citation type="submission" date="2021-03" db="EMBL/GenBank/DDBJ databases">
        <authorList>
            <person name="Kanchanasin P."/>
            <person name="Saeng-In P."/>
            <person name="Phongsopitanun W."/>
            <person name="Yuki M."/>
            <person name="Kudo T."/>
            <person name="Ohkuma M."/>
            <person name="Tanasupawat S."/>
        </authorList>
    </citation>
    <scope>NUCLEOTIDE SEQUENCE</scope>
    <source>
        <strain evidence="5">GKU 128</strain>
    </source>
</reference>
<keyword evidence="1" id="KW-0547">Nucleotide-binding</keyword>
<dbReference type="GO" id="GO:0005524">
    <property type="term" value="F:ATP binding"/>
    <property type="evidence" value="ECO:0007669"/>
    <property type="project" value="UniProtKB-KW"/>
</dbReference>
<evidence type="ECO:0000256" key="2">
    <source>
        <dbReference type="ARBA" id="ARBA00022840"/>
    </source>
</evidence>
<keyword evidence="6" id="KW-1185">Reference proteome</keyword>
<evidence type="ECO:0000259" key="4">
    <source>
        <dbReference type="Pfam" id="PF00501"/>
    </source>
</evidence>
<dbReference type="PROSITE" id="PS00455">
    <property type="entry name" value="AMP_BINDING"/>
    <property type="match status" value="1"/>
</dbReference>
<name>A0A939P9E9_9ACTN</name>
<dbReference type="Proteomes" id="UP000669179">
    <property type="component" value="Unassembled WGS sequence"/>
</dbReference>
<dbReference type="RefSeq" id="WP_208256242.1">
    <property type="nucleotide sequence ID" value="NZ_JAGEOJ010000006.1"/>
</dbReference>
<dbReference type="InterPro" id="IPR000873">
    <property type="entry name" value="AMP-dep_synth/lig_dom"/>
</dbReference>
<dbReference type="EMBL" id="JAGEOJ010000006">
    <property type="protein sequence ID" value="MBO2448572.1"/>
    <property type="molecule type" value="Genomic_DNA"/>
</dbReference>
<dbReference type="InterPro" id="IPR045851">
    <property type="entry name" value="AMP-bd_C_sf"/>
</dbReference>
<dbReference type="Gene3D" id="3.40.50.12780">
    <property type="entry name" value="N-terminal domain of ligase-like"/>
    <property type="match status" value="1"/>
</dbReference>
<proteinExistence type="predicted"/>
<evidence type="ECO:0000256" key="1">
    <source>
        <dbReference type="ARBA" id="ARBA00022741"/>
    </source>
</evidence>
<dbReference type="GO" id="GO:0004467">
    <property type="term" value="F:long-chain fatty acid-CoA ligase activity"/>
    <property type="evidence" value="ECO:0007669"/>
    <property type="project" value="UniProtKB-EC"/>
</dbReference>
<comment type="caution">
    <text evidence="5">The sequence shown here is derived from an EMBL/GenBank/DDBJ whole genome shotgun (WGS) entry which is preliminary data.</text>
</comment>
<organism evidence="5 6">
    <name type="scientific">Actinomadura barringtoniae</name>
    <dbReference type="NCBI Taxonomy" id="1427535"/>
    <lineage>
        <taxon>Bacteria</taxon>
        <taxon>Bacillati</taxon>
        <taxon>Actinomycetota</taxon>
        <taxon>Actinomycetes</taxon>
        <taxon>Streptosporangiales</taxon>
        <taxon>Thermomonosporaceae</taxon>
        <taxon>Actinomadura</taxon>
    </lineage>
</organism>
<keyword evidence="2" id="KW-0067">ATP-binding</keyword>
<protein>
    <submittedName>
        <fullName evidence="5">AMP-binding protein</fullName>
    </submittedName>
</protein>
<accession>A0A939P9E9</accession>
<evidence type="ECO:0000313" key="5">
    <source>
        <dbReference type="EMBL" id="MBO2448572.1"/>
    </source>
</evidence>
<dbReference type="PANTHER" id="PTHR43272:SF33">
    <property type="entry name" value="AMP-BINDING DOMAIN-CONTAINING PROTEIN-RELATED"/>
    <property type="match status" value="1"/>
</dbReference>
<dbReference type="Gene3D" id="3.30.300.30">
    <property type="match status" value="1"/>
</dbReference>
<dbReference type="InterPro" id="IPR020845">
    <property type="entry name" value="AMP-binding_CS"/>
</dbReference>
<dbReference type="SUPFAM" id="SSF56801">
    <property type="entry name" value="Acetyl-CoA synthetase-like"/>
    <property type="match status" value="1"/>
</dbReference>
<dbReference type="GO" id="GO:0016020">
    <property type="term" value="C:membrane"/>
    <property type="evidence" value="ECO:0007669"/>
    <property type="project" value="TreeGrafter"/>
</dbReference>
<dbReference type="Pfam" id="PF23562">
    <property type="entry name" value="AMP-binding_C_3"/>
    <property type="match status" value="1"/>
</dbReference>
<gene>
    <name evidence="5" type="ORF">J4573_15825</name>
</gene>
<dbReference type="AlphaFoldDB" id="A0A939P9E9"/>
<dbReference type="PANTHER" id="PTHR43272">
    <property type="entry name" value="LONG-CHAIN-FATTY-ACID--COA LIGASE"/>
    <property type="match status" value="1"/>
</dbReference>
<evidence type="ECO:0000256" key="3">
    <source>
        <dbReference type="ARBA" id="ARBA00024484"/>
    </source>
</evidence>
<feature type="domain" description="AMP-dependent synthetase/ligase" evidence="4">
    <location>
        <begin position="45"/>
        <end position="384"/>
    </location>
</feature>
<evidence type="ECO:0000313" key="6">
    <source>
        <dbReference type="Proteomes" id="UP000669179"/>
    </source>
</evidence>
<comment type="catalytic activity">
    <reaction evidence="3">
        <text>a long-chain fatty acid + ATP + CoA = a long-chain fatty acyl-CoA + AMP + diphosphate</text>
        <dbReference type="Rhea" id="RHEA:15421"/>
        <dbReference type="ChEBI" id="CHEBI:30616"/>
        <dbReference type="ChEBI" id="CHEBI:33019"/>
        <dbReference type="ChEBI" id="CHEBI:57287"/>
        <dbReference type="ChEBI" id="CHEBI:57560"/>
        <dbReference type="ChEBI" id="CHEBI:83139"/>
        <dbReference type="ChEBI" id="CHEBI:456215"/>
        <dbReference type="EC" id="6.2.1.3"/>
    </reaction>
    <physiologicalReaction direction="left-to-right" evidence="3">
        <dbReference type="Rhea" id="RHEA:15422"/>
    </physiologicalReaction>
</comment>
<sequence>MALNEMALNESRTAAGPLSLAGLVPRLLSLEETALFHLDGARLVRTPYPELHADVRRVQERLKSWGAGVGVRVGVWGTNSYSWIVHELALLDLGCVTVTLPVTEFAGSAPADLAERYGLELLLADNDLLSAEGAEPAEWAAPLNLDGAGLDGAGLDGAERVVAPREPAAPLDPDVFSIVFSSGTTGTVKAIQLSRVATEDCLAEFGEHHAFSPDDRILVGLPLSTFQQRIMMYCAIWYGFDSIVVEPSPLMFAVLKQAEPTIMGGPPAFYEILESRFSGRPAALKAVLRALSATIRTVLPASLRDAALRRVFAQAHDAYGGRMRLMLSGSAPLRRSTAEVFATVGLPLFQLYGLTESGFISWNRPDANRIGSVGRPVFPGSVRISPEGEIQVRWPRPQSPGYLGEPAEVERATYRPDGWIATGDLGRFDDDGFLHIVGRKKDLIITRGGVKIAPSPWEQQVLTDTAVAQAVMVGGEEPPYVGAVIVLRDHAGDDAAERVRRRIEELNRDAVPSHRVTRVVFTREQFTRENGLMTTTLKINRRAVAARFQTALDNGEDWA</sequence>
<dbReference type="Pfam" id="PF00501">
    <property type="entry name" value="AMP-binding"/>
    <property type="match status" value="1"/>
</dbReference>